<dbReference type="GO" id="GO:0006260">
    <property type="term" value="P:DNA replication"/>
    <property type="evidence" value="ECO:0007669"/>
    <property type="project" value="UniProtKB-KW"/>
</dbReference>
<dbReference type="InterPro" id="IPR012340">
    <property type="entry name" value="NA-bd_OB-fold"/>
</dbReference>
<organism evidence="9 10">
    <name type="scientific">Thlaspi arvense</name>
    <name type="common">Field penny-cress</name>
    <dbReference type="NCBI Taxonomy" id="13288"/>
    <lineage>
        <taxon>Eukaryota</taxon>
        <taxon>Viridiplantae</taxon>
        <taxon>Streptophyta</taxon>
        <taxon>Embryophyta</taxon>
        <taxon>Tracheophyta</taxon>
        <taxon>Spermatophyta</taxon>
        <taxon>Magnoliopsida</taxon>
        <taxon>eudicotyledons</taxon>
        <taxon>Gunneridae</taxon>
        <taxon>Pentapetalae</taxon>
        <taxon>rosids</taxon>
        <taxon>malvids</taxon>
        <taxon>Brassicales</taxon>
        <taxon>Brassicaceae</taxon>
        <taxon>Thlaspideae</taxon>
        <taxon>Thlaspi</taxon>
    </lineage>
</organism>
<dbReference type="InterPro" id="IPR004365">
    <property type="entry name" value="NA-bd_OB_tRNA"/>
</dbReference>
<keyword evidence="2" id="KW-0235">DNA replication</keyword>
<name>A0AAU9SL77_THLAR</name>
<dbReference type="InterPro" id="IPR040260">
    <property type="entry name" value="RFA2-like"/>
</dbReference>
<dbReference type="SUPFAM" id="SSF50249">
    <property type="entry name" value="Nucleic acid-binding proteins"/>
    <property type="match status" value="1"/>
</dbReference>
<evidence type="ECO:0000313" key="9">
    <source>
        <dbReference type="EMBL" id="CAH2069181.1"/>
    </source>
</evidence>
<dbReference type="GO" id="GO:0035861">
    <property type="term" value="C:site of double-strand break"/>
    <property type="evidence" value="ECO:0007669"/>
    <property type="project" value="TreeGrafter"/>
</dbReference>
<keyword evidence="3" id="KW-0227">DNA damage</keyword>
<gene>
    <name evidence="9" type="ORF">TAV2_LOCUS19682</name>
</gene>
<dbReference type="PROSITE" id="PS51257">
    <property type="entry name" value="PROKAR_LIPOPROTEIN"/>
    <property type="match status" value="1"/>
</dbReference>
<accession>A0AAU9SL77</accession>
<dbReference type="PANTHER" id="PTHR13989">
    <property type="entry name" value="REPLICATION PROTEIN A-RELATED"/>
    <property type="match status" value="1"/>
</dbReference>
<dbReference type="Pfam" id="PF01336">
    <property type="entry name" value="tRNA_anti-codon"/>
    <property type="match status" value="1"/>
</dbReference>
<evidence type="ECO:0000256" key="1">
    <source>
        <dbReference type="ARBA" id="ARBA00004123"/>
    </source>
</evidence>
<keyword evidence="10" id="KW-1185">Reference proteome</keyword>
<evidence type="ECO:0000256" key="3">
    <source>
        <dbReference type="ARBA" id="ARBA00022763"/>
    </source>
</evidence>
<evidence type="ECO:0000256" key="5">
    <source>
        <dbReference type="ARBA" id="ARBA00023172"/>
    </source>
</evidence>
<evidence type="ECO:0000256" key="6">
    <source>
        <dbReference type="ARBA" id="ARBA00023204"/>
    </source>
</evidence>
<dbReference type="CDD" id="cd04478">
    <property type="entry name" value="RPA2_DBD_D"/>
    <property type="match status" value="1"/>
</dbReference>
<keyword evidence="6" id="KW-0234">DNA repair</keyword>
<evidence type="ECO:0000256" key="7">
    <source>
        <dbReference type="ARBA" id="ARBA00023242"/>
    </source>
</evidence>
<keyword evidence="5" id="KW-0233">DNA recombination</keyword>
<dbReference type="FunFam" id="2.40.50.140:FF:000184">
    <property type="entry name" value="replication protein A 32 kDa subunit A-like"/>
    <property type="match status" value="1"/>
</dbReference>
<dbReference type="GO" id="GO:0000724">
    <property type="term" value="P:double-strand break repair via homologous recombination"/>
    <property type="evidence" value="ECO:0007669"/>
    <property type="project" value="TreeGrafter"/>
</dbReference>
<reference evidence="9 10" key="1">
    <citation type="submission" date="2022-03" db="EMBL/GenBank/DDBJ databases">
        <authorList>
            <person name="Nunn A."/>
            <person name="Chopra R."/>
            <person name="Nunn A."/>
            <person name="Contreras Garrido A."/>
        </authorList>
    </citation>
    <scope>NUCLEOTIDE SEQUENCE [LARGE SCALE GENOMIC DNA]</scope>
</reference>
<evidence type="ECO:0000259" key="8">
    <source>
        <dbReference type="Pfam" id="PF01336"/>
    </source>
</evidence>
<keyword evidence="7" id="KW-0539">Nucleus</keyword>
<evidence type="ECO:0000256" key="4">
    <source>
        <dbReference type="ARBA" id="ARBA00023125"/>
    </source>
</evidence>
<protein>
    <recommendedName>
        <fullName evidence="8">OB domain-containing protein</fullName>
    </recommendedName>
</protein>
<evidence type="ECO:0000256" key="2">
    <source>
        <dbReference type="ARBA" id="ARBA00022705"/>
    </source>
</evidence>
<feature type="domain" description="OB" evidence="8">
    <location>
        <begin position="75"/>
        <end position="147"/>
    </location>
</feature>
<dbReference type="GO" id="GO:0005662">
    <property type="term" value="C:DNA replication factor A complex"/>
    <property type="evidence" value="ECO:0007669"/>
    <property type="project" value="TreeGrafter"/>
</dbReference>
<dbReference type="GO" id="GO:0003697">
    <property type="term" value="F:single-stranded DNA binding"/>
    <property type="evidence" value="ECO:0007669"/>
    <property type="project" value="TreeGrafter"/>
</dbReference>
<dbReference type="AlphaFoldDB" id="A0AAU9SL77"/>
<evidence type="ECO:0000313" key="10">
    <source>
        <dbReference type="Proteomes" id="UP000836841"/>
    </source>
</evidence>
<proteinExistence type="predicted"/>
<dbReference type="GO" id="GO:0006289">
    <property type="term" value="P:nucleotide-excision repair"/>
    <property type="evidence" value="ECO:0007669"/>
    <property type="project" value="TreeGrafter"/>
</dbReference>
<dbReference type="GO" id="GO:0000781">
    <property type="term" value="C:chromosome, telomeric region"/>
    <property type="evidence" value="ECO:0007669"/>
    <property type="project" value="TreeGrafter"/>
</dbReference>
<comment type="subcellular location">
    <subcellularLocation>
        <location evidence="1">Nucleus</location>
    </subcellularLocation>
</comment>
<sequence length="378" mass="42887">MMRRRRAIDQRTSLTATPLSPAAVSCLHRQLRNFASSFKNRDVSTLLPLTLKQLNSVSTNGESNFSIDGVDINTVAIVGRVARMENIITQVDFVVDDGTGCIEYNCWCYERQETEVEAVRLGMYVRLHGHLKNFQGKRSVNVFSVRPVTDFNEIVHHFTECISVHMYNTKWLCYSGYCYCYSTTPTPANPYQTGPSNQLPNQFNDPMHGVKQEVMNYLNQPMHLDALEQLANGACVLDYGRDLLQINRKYMIKIDLSLTFQSSSIVIKHFCIGPKLLDFLKTNLKVQSKSFPSFDNFRSNLNRETFNRHRHNVGLGRCLQGWLLIAANFGVAIGRCCLVYWLSRLPIAATWFSSYQGSSLLDLSTGAVQGVKVNVREI</sequence>
<dbReference type="Gene3D" id="2.40.50.140">
    <property type="entry name" value="Nucleic acid-binding proteins"/>
    <property type="match status" value="1"/>
</dbReference>
<keyword evidence="4" id="KW-0238">DNA-binding</keyword>
<dbReference type="EMBL" id="OU466862">
    <property type="protein sequence ID" value="CAH2069181.1"/>
    <property type="molecule type" value="Genomic_DNA"/>
</dbReference>
<dbReference type="Proteomes" id="UP000836841">
    <property type="component" value="Chromosome 6"/>
</dbReference>
<dbReference type="PANTHER" id="PTHR13989:SF16">
    <property type="entry name" value="REPLICATION PROTEIN A2"/>
    <property type="match status" value="1"/>
</dbReference>